<feature type="domain" description="SnoaL-like" evidence="1">
    <location>
        <begin position="14"/>
        <end position="121"/>
    </location>
</feature>
<dbReference type="SUPFAM" id="SSF54427">
    <property type="entry name" value="NTF2-like"/>
    <property type="match status" value="1"/>
</dbReference>
<dbReference type="InterPro" id="IPR032710">
    <property type="entry name" value="NTF2-like_dom_sf"/>
</dbReference>
<dbReference type="Pfam" id="PF12680">
    <property type="entry name" value="SnoaL_2"/>
    <property type="match status" value="1"/>
</dbReference>
<sequence length="148" mass="16552">MQDSTAERSAPEVARRFLEVSSRGAYDELADLYAEDAVIEIPFAPPGVPRTSQGREVFRARFKTAEKVWRIEGVDQVSVHETTNPEVVVVEFTLHRRLRESGEPLSSRYIVVMTVRDGLIRHSRDYADVVAGARAMGRLHELLGDGTA</sequence>
<proteinExistence type="predicted"/>
<accession>A0ABV5YXB5</accession>
<reference evidence="2 3" key="1">
    <citation type="submission" date="2024-09" db="EMBL/GenBank/DDBJ databases">
        <authorList>
            <person name="Sun Q."/>
            <person name="Mori K."/>
        </authorList>
    </citation>
    <scope>NUCLEOTIDE SEQUENCE [LARGE SCALE GENOMIC DNA]</scope>
    <source>
        <strain evidence="2 3">TBRC 0563</strain>
    </source>
</reference>
<evidence type="ECO:0000313" key="2">
    <source>
        <dbReference type="EMBL" id="MFB9839161.1"/>
    </source>
</evidence>
<dbReference type="RefSeq" id="WP_378212244.1">
    <property type="nucleotide sequence ID" value="NZ_JBHLZP010000650.1"/>
</dbReference>
<organism evidence="2 3">
    <name type="scientific">Actinoallomurus acaciae</name>
    <dbReference type="NCBI Taxonomy" id="502577"/>
    <lineage>
        <taxon>Bacteria</taxon>
        <taxon>Bacillati</taxon>
        <taxon>Actinomycetota</taxon>
        <taxon>Actinomycetes</taxon>
        <taxon>Streptosporangiales</taxon>
        <taxon>Thermomonosporaceae</taxon>
        <taxon>Actinoallomurus</taxon>
    </lineage>
</organism>
<dbReference type="EMBL" id="JBHLZP010000650">
    <property type="protein sequence ID" value="MFB9839161.1"/>
    <property type="molecule type" value="Genomic_DNA"/>
</dbReference>
<evidence type="ECO:0000259" key="1">
    <source>
        <dbReference type="Pfam" id="PF12680"/>
    </source>
</evidence>
<name>A0ABV5YXB5_9ACTN</name>
<dbReference type="Proteomes" id="UP001589627">
    <property type="component" value="Unassembled WGS sequence"/>
</dbReference>
<gene>
    <name evidence="2" type="ORF">ACFFNX_44155</name>
</gene>
<evidence type="ECO:0000313" key="3">
    <source>
        <dbReference type="Proteomes" id="UP001589627"/>
    </source>
</evidence>
<dbReference type="InterPro" id="IPR037401">
    <property type="entry name" value="SnoaL-like"/>
</dbReference>
<keyword evidence="3" id="KW-1185">Reference proteome</keyword>
<dbReference type="Gene3D" id="3.10.450.50">
    <property type="match status" value="1"/>
</dbReference>
<comment type="caution">
    <text evidence="2">The sequence shown here is derived from an EMBL/GenBank/DDBJ whole genome shotgun (WGS) entry which is preliminary data.</text>
</comment>
<protein>
    <submittedName>
        <fullName evidence="2">Nuclear transport factor 2 family protein</fullName>
    </submittedName>
</protein>